<dbReference type="AlphaFoldDB" id="A0A4R8R1J1"/>
<evidence type="ECO:0000256" key="1">
    <source>
        <dbReference type="SAM" id="Phobius"/>
    </source>
</evidence>
<keyword evidence="1" id="KW-1133">Transmembrane helix</keyword>
<sequence>MILAVTDFWYLVLTVVLFAACVATVRGLQSR</sequence>
<keyword evidence="1" id="KW-0472">Membrane</keyword>
<dbReference type="Proteomes" id="UP000295165">
    <property type="component" value="Unassembled WGS sequence"/>
</dbReference>
<keyword evidence="3" id="KW-1185">Reference proteome</keyword>
<accession>A0A4R8R1J1</accession>
<evidence type="ECO:0000313" key="2">
    <source>
        <dbReference type="EMBL" id="TDZ50005.1"/>
    </source>
</evidence>
<reference evidence="2 3" key="1">
    <citation type="journal article" date="2019" name="Sci. Rep.">
        <title>Extended insight into the Mycobacterium chelonae-abscessus complex through whole genome sequencing of Mycobacterium salmoniphilum outbreak and Mycobacterium salmoniphilum-like strains.</title>
        <authorList>
            <person name="Behra P.R.K."/>
            <person name="Das S."/>
            <person name="Pettersson B.M.F."/>
            <person name="Shirreff L."/>
            <person name="DuCote T."/>
            <person name="Jacobsson K.G."/>
            <person name="Ennis D.G."/>
            <person name="Kirsebom L.A."/>
        </authorList>
    </citation>
    <scope>NUCLEOTIDE SEQUENCE [LARGE SCALE GENOMIC DNA]</scope>
    <source>
        <strain evidence="2 3">CCUG 63697</strain>
    </source>
</reference>
<comment type="caution">
    <text evidence="2">The sequence shown here is derived from an EMBL/GenBank/DDBJ whole genome shotgun (WGS) entry which is preliminary data.</text>
</comment>
<keyword evidence="1" id="KW-0812">Transmembrane</keyword>
<feature type="transmembrane region" description="Helical" evidence="1">
    <location>
        <begin position="6"/>
        <end position="25"/>
    </location>
</feature>
<dbReference type="EMBL" id="PECC01000027">
    <property type="protein sequence ID" value="TDZ50005.1"/>
    <property type="molecule type" value="Genomic_DNA"/>
</dbReference>
<proteinExistence type="predicted"/>
<gene>
    <name evidence="2" type="ORF">CCUG63697_01506</name>
</gene>
<organism evidence="2 3">
    <name type="scientific">Mycobacteroides franklinii</name>
    <dbReference type="NCBI Taxonomy" id="948102"/>
    <lineage>
        <taxon>Bacteria</taxon>
        <taxon>Bacillati</taxon>
        <taxon>Actinomycetota</taxon>
        <taxon>Actinomycetes</taxon>
        <taxon>Mycobacteriales</taxon>
        <taxon>Mycobacteriaceae</taxon>
        <taxon>Mycobacteroides</taxon>
    </lineage>
</organism>
<protein>
    <submittedName>
        <fullName evidence="2">Uncharacterized protein</fullName>
    </submittedName>
</protein>
<name>A0A4R8R1J1_9MYCO</name>
<evidence type="ECO:0000313" key="3">
    <source>
        <dbReference type="Proteomes" id="UP000295165"/>
    </source>
</evidence>